<dbReference type="EMBL" id="KU877344">
    <property type="protein sequence ID" value="ANB50941.1"/>
    <property type="molecule type" value="Genomic_DNA"/>
</dbReference>
<evidence type="ECO:0000313" key="1">
    <source>
        <dbReference type="EMBL" id="ANB50941.1"/>
    </source>
</evidence>
<name>A0A161HRC6_9VIRU</name>
<organism evidence="1 2">
    <name type="scientific">Powai lake megavirus</name>
    <dbReference type="NCBI Taxonomy" id="1842663"/>
    <lineage>
        <taxon>Viruses</taxon>
        <taxon>Varidnaviria</taxon>
        <taxon>Bamfordvirae</taxon>
        <taxon>Nucleocytoviricota</taxon>
        <taxon>Megaviricetes</taxon>
        <taxon>Imitervirales</taxon>
        <taxon>Mimiviridae</taxon>
        <taxon>Megamimivirinae</taxon>
        <taxon>Megavirus</taxon>
        <taxon>Megavirus powaiense</taxon>
    </lineage>
</organism>
<keyword evidence="2" id="KW-1185">Reference proteome</keyword>
<dbReference type="GeneID" id="80513303"/>
<dbReference type="KEGG" id="vg:80513303"/>
<accession>A0A161HRC6</accession>
<dbReference type="Proteomes" id="UP000241365">
    <property type="component" value="Segment"/>
</dbReference>
<sequence>MLDFIKNYVTICSSAGINTNQIASYHIRIYTVKIIRCIRPDDYILIPLNRAFPLSLKPNIELDTYIKLCDLPGMNIAQLHHYIYCVSYQNIAEKFPHENQTFSIEPFSSPTKIDIDASSEFNQSLPKFNLSLPEFNPLLADKINNVYEQFFRSIINNIDSNIPFDMNIRPVTCIKSNNVIDNAGNVIIDVYVLLKNIVKYYQNYRYYIRYQISHNIDEMDIYVFEQNYVNNLIQEFQTVLEKNNLLNICYNDPKYYAKMDHKHYLFHLYISEHYEIPENINKLLADHFINDNDNMNYIYVD</sequence>
<evidence type="ECO:0000313" key="2">
    <source>
        <dbReference type="Proteomes" id="UP000241365"/>
    </source>
</evidence>
<reference evidence="1 2" key="1">
    <citation type="journal article" date="2016" name="Genome Announc.">
        <title>Complete Genome Sequence of a New Megavirus Family Member Isolated from an Inland Water Lake for the First Time in India.</title>
        <authorList>
            <person name="Chatterjee A."/>
            <person name="Ali F."/>
            <person name="Bange D."/>
            <person name="Kondabagil K."/>
        </authorList>
    </citation>
    <scope>NUCLEOTIDE SEQUENCE [LARGE SCALE GENOMIC DNA]</scope>
    <source>
        <strain evidence="1">1</strain>
    </source>
</reference>
<dbReference type="RefSeq" id="YP_010776692.1">
    <property type="nucleotide sequence ID" value="NC_075034.1"/>
</dbReference>
<protein>
    <submittedName>
        <fullName evidence="1">Uncharacterized protein</fullName>
    </submittedName>
</protein>
<proteinExistence type="predicted"/>